<sequence length="67" mass="7158">MPTIRTPVTTDRADTLARHAAAAHDLPSAALPDPAELAENLDRAERCRAFVRDTHDAPRDATLGGTP</sequence>
<dbReference type="AlphaFoldDB" id="A0A401YE04"/>
<reference evidence="1 2" key="1">
    <citation type="submission" date="2018-12" db="EMBL/GenBank/DDBJ databases">
        <title>Draft genome sequence of Embleya hyalina NBRC 13850T.</title>
        <authorList>
            <person name="Komaki H."/>
            <person name="Hosoyama A."/>
            <person name="Kimura A."/>
            <person name="Ichikawa N."/>
            <person name="Tamura T."/>
        </authorList>
    </citation>
    <scope>NUCLEOTIDE SEQUENCE [LARGE SCALE GENOMIC DNA]</scope>
    <source>
        <strain evidence="1 2">NBRC 13850</strain>
    </source>
</reference>
<accession>A0A401YE04</accession>
<keyword evidence="2" id="KW-1185">Reference proteome</keyword>
<organism evidence="1 2">
    <name type="scientific">Embleya hyalina</name>
    <dbReference type="NCBI Taxonomy" id="516124"/>
    <lineage>
        <taxon>Bacteria</taxon>
        <taxon>Bacillati</taxon>
        <taxon>Actinomycetota</taxon>
        <taxon>Actinomycetes</taxon>
        <taxon>Kitasatosporales</taxon>
        <taxon>Streptomycetaceae</taxon>
        <taxon>Embleya</taxon>
    </lineage>
</organism>
<evidence type="ECO:0000313" key="2">
    <source>
        <dbReference type="Proteomes" id="UP000286931"/>
    </source>
</evidence>
<name>A0A401YE04_9ACTN</name>
<evidence type="ECO:0000313" key="1">
    <source>
        <dbReference type="EMBL" id="GCD92833.1"/>
    </source>
</evidence>
<dbReference type="Proteomes" id="UP000286931">
    <property type="component" value="Unassembled WGS sequence"/>
</dbReference>
<comment type="caution">
    <text evidence="1">The sequence shown here is derived from an EMBL/GenBank/DDBJ whole genome shotgun (WGS) entry which is preliminary data.</text>
</comment>
<protein>
    <submittedName>
        <fullName evidence="1">Uncharacterized protein</fullName>
    </submittedName>
</protein>
<dbReference type="EMBL" id="BIFH01000013">
    <property type="protein sequence ID" value="GCD92833.1"/>
    <property type="molecule type" value="Genomic_DNA"/>
</dbReference>
<proteinExistence type="predicted"/>
<dbReference type="RefSeq" id="WP_160161284.1">
    <property type="nucleotide sequence ID" value="NZ_BIFH01000013.1"/>
</dbReference>
<gene>
    <name evidence="1" type="ORF">EHYA_00475</name>
</gene>